<dbReference type="Pfam" id="PF01755">
    <property type="entry name" value="Glyco_transf_25"/>
    <property type="match status" value="1"/>
</dbReference>
<accession>A0ABW9Y3I7</accession>
<dbReference type="CDD" id="cd06532">
    <property type="entry name" value="Glyco_transf_25"/>
    <property type="match status" value="1"/>
</dbReference>
<organism evidence="2 3">
    <name type="scientific">Paragemmobacter ruber</name>
    <dbReference type="NCBI Taxonomy" id="1985673"/>
    <lineage>
        <taxon>Bacteria</taxon>
        <taxon>Pseudomonadati</taxon>
        <taxon>Pseudomonadota</taxon>
        <taxon>Alphaproteobacteria</taxon>
        <taxon>Rhodobacterales</taxon>
        <taxon>Paracoccaceae</taxon>
        <taxon>Paragemmobacter</taxon>
    </lineage>
</organism>
<feature type="domain" description="Glycosyl transferase family 25" evidence="1">
    <location>
        <begin position="6"/>
        <end position="103"/>
    </location>
</feature>
<dbReference type="InterPro" id="IPR002654">
    <property type="entry name" value="Glyco_trans_25"/>
</dbReference>
<evidence type="ECO:0000313" key="2">
    <source>
        <dbReference type="EMBL" id="NBE07080.1"/>
    </source>
</evidence>
<sequence>MRAAGFVIHLARAERRRALVADLQRLSPVPVTVLAAVDGGLLDEAAVEAVYQPHDLLEPRYPFVISRGEIGCFLSHRKAWQAILDSGADAGLVFEDDVVIDPEVFPRAVEAALGWMGRGDWIEFQTRPVDGPVIHSVGAFRIVEPQVPPFRLSAQLIGAEAAARLLAVTERFDRPVDGVLQLLGVTEQRILCVEPSGVRDGTAAAGGTTIQAKGTPLLAELTKSWHRSAYRRAIRAHVAKARARMDQRDRRPLR</sequence>
<dbReference type="RefSeq" id="WP_161766025.1">
    <property type="nucleotide sequence ID" value="NZ_JAAATW010000001.1"/>
</dbReference>
<name>A0ABW9Y3I7_9RHOB</name>
<comment type="caution">
    <text evidence="2">The sequence shown here is derived from an EMBL/GenBank/DDBJ whole genome shotgun (WGS) entry which is preliminary data.</text>
</comment>
<dbReference type="EMBL" id="JAAATW010000001">
    <property type="protein sequence ID" value="NBE07080.1"/>
    <property type="molecule type" value="Genomic_DNA"/>
</dbReference>
<evidence type="ECO:0000259" key="1">
    <source>
        <dbReference type="Pfam" id="PF01755"/>
    </source>
</evidence>
<dbReference type="Proteomes" id="UP001517376">
    <property type="component" value="Unassembled WGS sequence"/>
</dbReference>
<protein>
    <submittedName>
        <fullName evidence="2">Glycosyl transferase</fullName>
    </submittedName>
</protein>
<dbReference type="GO" id="GO:0016740">
    <property type="term" value="F:transferase activity"/>
    <property type="evidence" value="ECO:0007669"/>
    <property type="project" value="UniProtKB-KW"/>
</dbReference>
<proteinExistence type="predicted"/>
<reference evidence="3" key="1">
    <citation type="submission" date="2020-01" db="EMBL/GenBank/DDBJ databases">
        <title>Sphingomonas sp. strain CSW-10.</title>
        <authorList>
            <person name="Chen W.-M."/>
        </authorList>
    </citation>
    <scope>NUCLEOTIDE SEQUENCE [LARGE SCALE GENOMIC DNA]</scope>
    <source>
        <strain evidence="3">CCP-1</strain>
    </source>
</reference>
<gene>
    <name evidence="2" type="ORF">GU920_06000</name>
</gene>
<keyword evidence="2" id="KW-0808">Transferase</keyword>
<evidence type="ECO:0000313" key="3">
    <source>
        <dbReference type="Proteomes" id="UP001517376"/>
    </source>
</evidence>
<keyword evidence="3" id="KW-1185">Reference proteome</keyword>